<dbReference type="AlphaFoldDB" id="A0A0B7NIZ6"/>
<reference evidence="3 4" key="1">
    <citation type="submission" date="2014-09" db="EMBL/GenBank/DDBJ databases">
        <authorList>
            <person name="Ellenberger Sabrina"/>
        </authorList>
    </citation>
    <scope>NUCLEOTIDE SEQUENCE [LARGE SCALE GENOMIC DNA]</scope>
    <source>
        <strain evidence="3 4">CBS 412.66</strain>
    </source>
</reference>
<dbReference type="OrthoDB" id="2013972at2759"/>
<evidence type="ECO:0000313" key="4">
    <source>
        <dbReference type="Proteomes" id="UP000054107"/>
    </source>
</evidence>
<accession>A0A0B7NIZ6</accession>
<organism evidence="3 4">
    <name type="scientific">Parasitella parasitica</name>
    <dbReference type="NCBI Taxonomy" id="35722"/>
    <lineage>
        <taxon>Eukaryota</taxon>
        <taxon>Fungi</taxon>
        <taxon>Fungi incertae sedis</taxon>
        <taxon>Mucoromycota</taxon>
        <taxon>Mucoromycotina</taxon>
        <taxon>Mucoromycetes</taxon>
        <taxon>Mucorales</taxon>
        <taxon>Mucorineae</taxon>
        <taxon>Mucoraceae</taxon>
        <taxon>Parasitella</taxon>
    </lineage>
</organism>
<dbReference type="PANTHER" id="PTHR43591">
    <property type="entry name" value="METHYLTRANSFERASE"/>
    <property type="match status" value="1"/>
</dbReference>
<dbReference type="GO" id="GO:0008168">
    <property type="term" value="F:methyltransferase activity"/>
    <property type="evidence" value="ECO:0007669"/>
    <property type="project" value="TreeGrafter"/>
</dbReference>
<dbReference type="PANTHER" id="PTHR43591:SF24">
    <property type="entry name" value="2-METHOXY-6-POLYPRENYL-1,4-BENZOQUINOL METHYLASE, MITOCHONDRIAL"/>
    <property type="match status" value="1"/>
</dbReference>
<dbReference type="InterPro" id="IPR029063">
    <property type="entry name" value="SAM-dependent_MTases_sf"/>
</dbReference>
<name>A0A0B7NIZ6_9FUNG</name>
<evidence type="ECO:0000256" key="1">
    <source>
        <dbReference type="SAM" id="MobiDB-lite"/>
    </source>
</evidence>
<feature type="region of interest" description="Disordered" evidence="1">
    <location>
        <begin position="1"/>
        <end position="59"/>
    </location>
</feature>
<dbReference type="Pfam" id="PF13649">
    <property type="entry name" value="Methyltransf_25"/>
    <property type="match status" value="1"/>
</dbReference>
<proteinExistence type="predicted"/>
<dbReference type="InterPro" id="IPR041698">
    <property type="entry name" value="Methyltransf_25"/>
</dbReference>
<dbReference type="Proteomes" id="UP000054107">
    <property type="component" value="Unassembled WGS sequence"/>
</dbReference>
<dbReference type="EMBL" id="LN731777">
    <property type="protein sequence ID" value="CEP14923.1"/>
    <property type="molecule type" value="Genomic_DNA"/>
</dbReference>
<dbReference type="CDD" id="cd02440">
    <property type="entry name" value="AdoMet_MTases"/>
    <property type="match status" value="1"/>
</dbReference>
<gene>
    <name evidence="3" type="primary">PARPA_09113.1 scaffold 35524</name>
</gene>
<feature type="domain" description="Methyltransferase" evidence="2">
    <location>
        <begin position="116"/>
        <end position="207"/>
    </location>
</feature>
<feature type="compositionally biased region" description="Low complexity" evidence="1">
    <location>
        <begin position="16"/>
        <end position="27"/>
    </location>
</feature>
<evidence type="ECO:0000259" key="2">
    <source>
        <dbReference type="Pfam" id="PF13649"/>
    </source>
</evidence>
<dbReference type="SUPFAM" id="SSF53335">
    <property type="entry name" value="S-adenosyl-L-methionine-dependent methyltransferases"/>
    <property type="match status" value="1"/>
</dbReference>
<dbReference type="Gene3D" id="3.40.50.150">
    <property type="entry name" value="Vaccinia Virus protein VP39"/>
    <property type="match status" value="1"/>
</dbReference>
<evidence type="ECO:0000313" key="3">
    <source>
        <dbReference type="EMBL" id="CEP14923.1"/>
    </source>
</evidence>
<protein>
    <recommendedName>
        <fullName evidence="2">Methyltransferase domain-containing protein</fullName>
    </recommendedName>
</protein>
<keyword evidence="4" id="KW-1185">Reference proteome</keyword>
<sequence length="335" mass="38257">MGVRLSAHQNRKRVSSKLQPSSKNSSLDQSRRGSLSNARKDRSRPPSTSSQSSDGVILNGRKFHNETGSVYWFPNDDEEMDRLVGQHFALKTLFNGNIPEEALQDDTIPFEDGAKILDLGCGPGTWIMDVATEYPSSEFIGVDMCDIFPSNIRPANVRFQVGNILDGLAFEDNTFDMVNFRMFILAFKKEEWEPVLKEIKRVLKPGGLILSKEAGMLEVGNDFVKWAGKTFKERMIERGQEPYIADEMKKYMELEGFEVVHCVKKHSFPGRPDHLNREFLWDIRSIFKSGQPFLGEHLQVPNEEYPQFLDQLVANCQEQPEPIWSMVSTMGRKPF</sequence>
<dbReference type="STRING" id="35722.A0A0B7NIZ6"/>